<comment type="function">
    <text evidence="8">F(1)F(0) ATP synthase produces ATP from ADP in the presence of a proton or sodium gradient. F-type ATPases consist of two structural domains, F(1) containing the extramembraneous catalytic core and F(0) containing the membrane proton channel, linked together by a central stalk and a peripheral stalk. During catalysis, ATP synthesis in the catalytic domain of F(1) is coupled via a rotary mechanism of the central stalk subunits to proton translocation.</text>
</comment>
<comment type="subcellular location">
    <subcellularLocation>
        <location evidence="8">Cell membrane</location>
        <topology evidence="8">Peripheral membrane protein</topology>
    </subcellularLocation>
    <subcellularLocation>
        <location evidence="1">Membrane</location>
    </subcellularLocation>
</comment>
<evidence type="ECO:0000256" key="6">
    <source>
        <dbReference type="ARBA" id="ARBA00023196"/>
    </source>
</evidence>
<dbReference type="AlphaFoldDB" id="A0A7H1AZ59"/>
<keyword evidence="2 8" id="KW-0813">Transport</keyword>
<dbReference type="EMBL" id="CP061275">
    <property type="protein sequence ID" value="QNS01764.1"/>
    <property type="molecule type" value="Genomic_DNA"/>
</dbReference>
<evidence type="ECO:0000256" key="8">
    <source>
        <dbReference type="HAMAP-Rule" id="MF_01416"/>
    </source>
</evidence>
<comment type="function">
    <text evidence="8">This protein is part of the stalk that links CF(0) to CF(1). It either transmits conformational changes from CF(0) to CF(1) or is implicated in proton conduction.</text>
</comment>
<dbReference type="SUPFAM" id="SSF47928">
    <property type="entry name" value="N-terminal domain of the delta subunit of the F1F0-ATP synthase"/>
    <property type="match status" value="1"/>
</dbReference>
<dbReference type="GO" id="GO:0005886">
    <property type="term" value="C:plasma membrane"/>
    <property type="evidence" value="ECO:0007669"/>
    <property type="project" value="UniProtKB-SubCell"/>
</dbReference>
<keyword evidence="4 8" id="KW-0406">Ion transport</keyword>
<keyword evidence="3 8" id="KW-0375">Hydrogen ion transport</keyword>
<keyword evidence="6 8" id="KW-0139">CF(1)</keyword>
<evidence type="ECO:0000256" key="2">
    <source>
        <dbReference type="ARBA" id="ARBA00022448"/>
    </source>
</evidence>
<evidence type="ECO:0000256" key="4">
    <source>
        <dbReference type="ARBA" id="ARBA00023065"/>
    </source>
</evidence>
<dbReference type="Gene3D" id="1.10.520.20">
    <property type="entry name" value="N-terminal domain of the delta subunit of the F1F0-ATP synthase"/>
    <property type="match status" value="1"/>
</dbReference>
<keyword evidence="8" id="KW-1003">Cell membrane</keyword>
<evidence type="ECO:0000313" key="9">
    <source>
        <dbReference type="EMBL" id="QNS01764.1"/>
    </source>
</evidence>
<evidence type="ECO:0000256" key="3">
    <source>
        <dbReference type="ARBA" id="ARBA00022781"/>
    </source>
</evidence>
<reference evidence="9 10" key="1">
    <citation type="submission" date="2020-09" db="EMBL/GenBank/DDBJ databases">
        <title>Genome sequence of the banana aphid, Pentalonia nigronervosa Coquerel (Hemiptera: Aphididae) and its symbionts.</title>
        <authorList>
            <person name="Mathers T.C."/>
            <person name="Mugford S.T."/>
            <person name="Hogenhout S.A."/>
            <person name="Tripathi L."/>
        </authorList>
    </citation>
    <scope>NUCLEOTIDE SEQUENCE [LARGE SCALE GENOMIC DNA]</scope>
    <source>
        <strain evidence="9">Ba4</strain>
    </source>
</reference>
<dbReference type="InterPro" id="IPR026015">
    <property type="entry name" value="ATP_synth_OSCP/delta_N_sf"/>
</dbReference>
<dbReference type="PRINTS" id="PR00125">
    <property type="entry name" value="ATPASEDELTA"/>
</dbReference>
<dbReference type="NCBIfam" id="NF004402">
    <property type="entry name" value="PRK05758.2-2"/>
    <property type="match status" value="1"/>
</dbReference>
<dbReference type="InterPro" id="IPR000711">
    <property type="entry name" value="ATPase_OSCP/dsu"/>
</dbReference>
<proteinExistence type="inferred from homology"/>
<accession>A0A7H1AZ59</accession>
<protein>
    <recommendedName>
        <fullName evidence="8">ATP synthase subunit delta</fullName>
    </recommendedName>
    <alternativeName>
        <fullName evidence="8">ATP synthase F(1) sector subunit delta</fullName>
    </alternativeName>
    <alternativeName>
        <fullName evidence="8">F-type ATPase subunit delta</fullName>
        <shortName evidence="8">F-ATPase subunit delta</shortName>
    </alternativeName>
</protein>
<dbReference type="GO" id="GO:0045259">
    <property type="term" value="C:proton-transporting ATP synthase complex"/>
    <property type="evidence" value="ECO:0007669"/>
    <property type="project" value="UniProtKB-KW"/>
</dbReference>
<dbReference type="NCBIfam" id="TIGR01145">
    <property type="entry name" value="ATP_synt_delta"/>
    <property type="match status" value="1"/>
</dbReference>
<keyword evidence="7 8" id="KW-0066">ATP synthesis</keyword>
<evidence type="ECO:0000256" key="1">
    <source>
        <dbReference type="ARBA" id="ARBA00004370"/>
    </source>
</evidence>
<name>A0A7H1AZ59_9GAMM</name>
<keyword evidence="5 8" id="KW-0472">Membrane</keyword>
<sequence length="177" mass="20748">MSVSYTIARPYAKAIFEIAVKNNTIQKWQNMLILINAIASHKQIKYFLSGALSPKYLSYIFFKISGKNINMYAKNLVRLLSENQRLRILKDILKHFLELNCAHQNILVVHLITAHPFSKKQIFDIRKILENIFLKKIEFVCKINRDIISGFILKTYDTVFDFSIRSHLNQLFKTLNP</sequence>
<dbReference type="GO" id="GO:0046933">
    <property type="term" value="F:proton-transporting ATP synthase activity, rotational mechanism"/>
    <property type="evidence" value="ECO:0007669"/>
    <property type="project" value="UniProtKB-UniRule"/>
</dbReference>
<dbReference type="Pfam" id="PF00213">
    <property type="entry name" value="OSCP"/>
    <property type="match status" value="1"/>
</dbReference>
<evidence type="ECO:0000256" key="5">
    <source>
        <dbReference type="ARBA" id="ARBA00023136"/>
    </source>
</evidence>
<gene>
    <name evidence="8" type="primary">atpH</name>
    <name evidence="9" type="ORF">ICW73_02170</name>
</gene>
<comment type="similarity">
    <text evidence="8">Belongs to the ATPase delta chain family.</text>
</comment>
<evidence type="ECO:0000313" key="10">
    <source>
        <dbReference type="Proteomes" id="UP000516346"/>
    </source>
</evidence>
<dbReference type="Proteomes" id="UP000516346">
    <property type="component" value="Chromosome"/>
</dbReference>
<dbReference type="PANTHER" id="PTHR11910">
    <property type="entry name" value="ATP SYNTHASE DELTA CHAIN"/>
    <property type="match status" value="1"/>
</dbReference>
<evidence type="ECO:0000256" key="7">
    <source>
        <dbReference type="ARBA" id="ARBA00023310"/>
    </source>
</evidence>
<dbReference type="HAMAP" id="MF_01416">
    <property type="entry name" value="ATP_synth_delta_bact"/>
    <property type="match status" value="1"/>
</dbReference>
<organism evidence="9 10">
    <name type="scientific">Buchnera aphidicola</name>
    <name type="common">Pentalonia nigronervosa</name>
    <dbReference type="NCBI Taxonomy" id="1309793"/>
    <lineage>
        <taxon>Bacteria</taxon>
        <taxon>Pseudomonadati</taxon>
        <taxon>Pseudomonadota</taxon>
        <taxon>Gammaproteobacteria</taxon>
        <taxon>Enterobacterales</taxon>
        <taxon>Erwiniaceae</taxon>
        <taxon>Buchnera</taxon>
    </lineage>
</organism>